<organism evidence="3 4">
    <name type="scientific">Vigna mungo</name>
    <name type="common">Black gram</name>
    <name type="synonym">Phaseolus mungo</name>
    <dbReference type="NCBI Taxonomy" id="3915"/>
    <lineage>
        <taxon>Eukaryota</taxon>
        <taxon>Viridiplantae</taxon>
        <taxon>Streptophyta</taxon>
        <taxon>Embryophyta</taxon>
        <taxon>Tracheophyta</taxon>
        <taxon>Spermatophyta</taxon>
        <taxon>Magnoliopsida</taxon>
        <taxon>eudicotyledons</taxon>
        <taxon>Gunneridae</taxon>
        <taxon>Pentapetalae</taxon>
        <taxon>rosids</taxon>
        <taxon>fabids</taxon>
        <taxon>Fabales</taxon>
        <taxon>Fabaceae</taxon>
        <taxon>Papilionoideae</taxon>
        <taxon>50 kb inversion clade</taxon>
        <taxon>NPAAA clade</taxon>
        <taxon>indigoferoid/millettioid clade</taxon>
        <taxon>Phaseoleae</taxon>
        <taxon>Vigna</taxon>
    </lineage>
</organism>
<name>A0AAQ3NUB1_VIGMU</name>
<proteinExistence type="predicted"/>
<feature type="region of interest" description="Disordered" evidence="1">
    <location>
        <begin position="43"/>
        <end position="65"/>
    </location>
</feature>
<evidence type="ECO:0000313" key="4">
    <source>
        <dbReference type="Proteomes" id="UP001374535"/>
    </source>
</evidence>
<feature type="chain" id="PRO_5042980681" evidence="2">
    <location>
        <begin position="26"/>
        <end position="210"/>
    </location>
</feature>
<dbReference type="AlphaFoldDB" id="A0AAQ3NUB1"/>
<protein>
    <submittedName>
        <fullName evidence="3">Uncharacterized protein</fullName>
    </submittedName>
</protein>
<accession>A0AAQ3NUB1</accession>
<reference evidence="3 4" key="1">
    <citation type="journal article" date="2023" name="Life. Sci Alliance">
        <title>Evolutionary insights into 3D genome organization and epigenetic landscape of Vigna mungo.</title>
        <authorList>
            <person name="Junaid A."/>
            <person name="Singh B."/>
            <person name="Bhatia S."/>
        </authorList>
    </citation>
    <scope>NUCLEOTIDE SEQUENCE [LARGE SCALE GENOMIC DNA]</scope>
    <source>
        <strain evidence="3">Urdbean</strain>
    </source>
</reference>
<sequence length="210" mass="23638">MAQTSLCSRSLPFLLLLIIFLSFSAVHVPVTTADLKMRKLGAMASSPPSPKLGKPQMPGSQPSTPPFMTTRLSSIRENYVYMDGQAWVKELHQIAPNNLSVGVPLQVPPPRPKLEDHRTVKIKAKRVIKIHEKRAIRSAHQHSSTRTQGVAVRGSGIRDYESEKELSKGASFKSRARQECEHKSSMAWIMWMEDEVSVTFQQWVEEVDFS</sequence>
<dbReference type="EMBL" id="CP144697">
    <property type="protein sequence ID" value="WVZ15171.1"/>
    <property type="molecule type" value="Genomic_DNA"/>
</dbReference>
<evidence type="ECO:0000256" key="2">
    <source>
        <dbReference type="SAM" id="SignalP"/>
    </source>
</evidence>
<evidence type="ECO:0000256" key="1">
    <source>
        <dbReference type="SAM" id="MobiDB-lite"/>
    </source>
</evidence>
<gene>
    <name evidence="3" type="ORF">V8G54_012737</name>
</gene>
<dbReference type="Proteomes" id="UP001374535">
    <property type="component" value="Chromosome 4"/>
</dbReference>
<keyword evidence="4" id="KW-1185">Reference proteome</keyword>
<feature type="signal peptide" evidence="2">
    <location>
        <begin position="1"/>
        <end position="25"/>
    </location>
</feature>
<keyword evidence="2" id="KW-0732">Signal</keyword>
<evidence type="ECO:0000313" key="3">
    <source>
        <dbReference type="EMBL" id="WVZ15171.1"/>
    </source>
</evidence>